<feature type="transmembrane region" description="Helical" evidence="7">
    <location>
        <begin position="475"/>
        <end position="496"/>
    </location>
</feature>
<feature type="transmembrane region" description="Helical" evidence="7">
    <location>
        <begin position="683"/>
        <end position="709"/>
    </location>
</feature>
<evidence type="ECO:0000313" key="10">
    <source>
        <dbReference type="Proteomes" id="UP000747542"/>
    </source>
</evidence>
<feature type="transmembrane region" description="Helical" evidence="7">
    <location>
        <begin position="544"/>
        <end position="568"/>
    </location>
</feature>
<name>A0A8J5JP37_HOMAM</name>
<keyword evidence="3 7" id="KW-0812">Transmembrane</keyword>
<feature type="domain" description="TMC" evidence="8">
    <location>
        <begin position="619"/>
        <end position="728"/>
    </location>
</feature>
<protein>
    <submittedName>
        <fullName evidence="9">Transmembrane channel-like protein 5-like</fullName>
    </submittedName>
</protein>
<evidence type="ECO:0000256" key="6">
    <source>
        <dbReference type="SAM" id="MobiDB-lite"/>
    </source>
</evidence>
<dbReference type="InterPro" id="IPR038900">
    <property type="entry name" value="TMC"/>
</dbReference>
<feature type="transmembrane region" description="Helical" evidence="7">
    <location>
        <begin position="373"/>
        <end position="395"/>
    </location>
</feature>
<keyword evidence="5 7" id="KW-0472">Membrane</keyword>
<accession>A0A8J5JP37</accession>
<feature type="region of interest" description="Disordered" evidence="6">
    <location>
        <begin position="889"/>
        <end position="916"/>
    </location>
</feature>
<feature type="transmembrane region" description="Helical" evidence="7">
    <location>
        <begin position="628"/>
        <end position="651"/>
    </location>
</feature>
<evidence type="ECO:0000256" key="4">
    <source>
        <dbReference type="ARBA" id="ARBA00022989"/>
    </source>
</evidence>
<dbReference type="Pfam" id="PF07810">
    <property type="entry name" value="TMC"/>
    <property type="match status" value="1"/>
</dbReference>
<keyword evidence="10" id="KW-1185">Reference proteome</keyword>
<dbReference type="AlphaFoldDB" id="A0A8J5JP37"/>
<evidence type="ECO:0000313" key="9">
    <source>
        <dbReference type="EMBL" id="KAG7156639.1"/>
    </source>
</evidence>
<dbReference type="Proteomes" id="UP000747542">
    <property type="component" value="Unassembled WGS sequence"/>
</dbReference>
<gene>
    <name evidence="9" type="primary">Tmc5-L</name>
    <name evidence="9" type="ORF">Hamer_G006626</name>
</gene>
<feature type="transmembrane region" description="Helical" evidence="7">
    <location>
        <begin position="508"/>
        <end position="532"/>
    </location>
</feature>
<feature type="transmembrane region" description="Helical" evidence="7">
    <location>
        <begin position="785"/>
        <end position="811"/>
    </location>
</feature>
<comment type="caution">
    <text evidence="9">The sequence shown here is derived from an EMBL/GenBank/DDBJ whole genome shotgun (WGS) entry which is preliminary data.</text>
</comment>
<feature type="compositionally biased region" description="Low complexity" evidence="6">
    <location>
        <begin position="574"/>
        <end position="583"/>
    </location>
</feature>
<evidence type="ECO:0000256" key="2">
    <source>
        <dbReference type="ARBA" id="ARBA00006510"/>
    </source>
</evidence>
<keyword evidence="4 7" id="KW-1133">Transmembrane helix</keyword>
<dbReference type="PANTHER" id="PTHR23302">
    <property type="entry name" value="TRANSMEMBRANE CHANNEL-RELATED"/>
    <property type="match status" value="1"/>
</dbReference>
<evidence type="ECO:0000259" key="8">
    <source>
        <dbReference type="Pfam" id="PF07810"/>
    </source>
</evidence>
<organism evidence="9 10">
    <name type="scientific">Homarus americanus</name>
    <name type="common">American lobster</name>
    <dbReference type="NCBI Taxonomy" id="6706"/>
    <lineage>
        <taxon>Eukaryota</taxon>
        <taxon>Metazoa</taxon>
        <taxon>Ecdysozoa</taxon>
        <taxon>Arthropoda</taxon>
        <taxon>Crustacea</taxon>
        <taxon>Multicrustacea</taxon>
        <taxon>Malacostraca</taxon>
        <taxon>Eumalacostraca</taxon>
        <taxon>Eucarida</taxon>
        <taxon>Decapoda</taxon>
        <taxon>Pleocyemata</taxon>
        <taxon>Astacidea</taxon>
        <taxon>Nephropoidea</taxon>
        <taxon>Nephropidae</taxon>
        <taxon>Homarus</taxon>
    </lineage>
</organism>
<reference evidence="9" key="1">
    <citation type="journal article" date="2021" name="Sci. Adv.">
        <title>The American lobster genome reveals insights on longevity, neural, and immune adaptations.</title>
        <authorList>
            <person name="Polinski J.M."/>
            <person name="Zimin A.V."/>
            <person name="Clark K.F."/>
            <person name="Kohn A.B."/>
            <person name="Sadowski N."/>
            <person name="Timp W."/>
            <person name="Ptitsyn A."/>
            <person name="Khanna P."/>
            <person name="Romanova D.Y."/>
            <person name="Williams P."/>
            <person name="Greenwood S.J."/>
            <person name="Moroz L.L."/>
            <person name="Walt D.R."/>
            <person name="Bodnar A.G."/>
        </authorList>
    </citation>
    <scope>NUCLEOTIDE SEQUENCE</scope>
    <source>
        <strain evidence="9">GMGI-L3</strain>
    </source>
</reference>
<dbReference type="PANTHER" id="PTHR23302:SF43">
    <property type="entry name" value="TMC DOMAIN-CONTAINING PROTEIN"/>
    <property type="match status" value="1"/>
</dbReference>
<feature type="region of interest" description="Disordered" evidence="6">
    <location>
        <begin position="853"/>
        <end position="875"/>
    </location>
</feature>
<evidence type="ECO:0000256" key="5">
    <source>
        <dbReference type="ARBA" id="ARBA00023136"/>
    </source>
</evidence>
<dbReference type="InterPro" id="IPR012496">
    <property type="entry name" value="TMC_dom"/>
</dbReference>
<comment type="similarity">
    <text evidence="2">Belongs to the TMC family.</text>
</comment>
<dbReference type="EMBL" id="JAHLQT010039062">
    <property type="protein sequence ID" value="KAG7156639.1"/>
    <property type="molecule type" value="Genomic_DNA"/>
</dbReference>
<evidence type="ECO:0000256" key="3">
    <source>
        <dbReference type="ARBA" id="ARBA00022692"/>
    </source>
</evidence>
<feature type="region of interest" description="Disordered" evidence="6">
    <location>
        <begin position="574"/>
        <end position="598"/>
    </location>
</feature>
<dbReference type="GO" id="GO:0005886">
    <property type="term" value="C:plasma membrane"/>
    <property type="evidence" value="ECO:0007669"/>
    <property type="project" value="InterPro"/>
</dbReference>
<feature type="transmembrane region" description="Helical" evidence="7">
    <location>
        <begin position="733"/>
        <end position="754"/>
    </location>
</feature>
<proteinExistence type="inferred from homology"/>
<feature type="compositionally biased region" description="Acidic residues" evidence="6">
    <location>
        <begin position="584"/>
        <end position="598"/>
    </location>
</feature>
<sequence length="916" mass="105366">MASHVYAVEVEDIPLNEVNYEQTSSSDEDYSHVHLRRARTDVHLSQRRSQDSIRYHSYNGREHHLQHTLPSRHEEIVTMAHTSVESIEMQFYEPVGRRVRFADDECRGSGELLSTHTLHYGSEHRPSAWFNTMIARRRRGVSPNTEEEAVDEIAEAMVGDEKLMSDDVDGELKMRETLRELTKPLRVKKELRRKLTARRSSHRSAAQTISRIKYLKYSISMWWYKLRQSVRDTVHDYSLWHKELKEIEGTFGTGVGSYFRCGFLLTPQLLAHARVNDPPSANNTAALVFLVNDGSEMIASAMRVSDSLPNTNIADPSLTSQKSDADDADSSTSYTDNGQFGALDWLTGAGWFNNTELYYGTYLNRSFYLVTNLWYNIPEAYFFVILLAYIIYFIAIRHRVNALYKNNYIDIEHDVSATFVRKVFSSWDFSITERKAAKLKHRSIYNELKELLQEFLNEELEEDFWSKVIGWSVKFVFWVIILTLLGLLGWATYLMLDSDINKDIGNGFNLLVYPLIVTCIIMFVPSVFGLIVKFEGYKIQRHRIYVTLMRTILLELTVLGVLVGFWFMQATDPVPSTTETPVTTDDDQYDDDDDDDDDSGEFISEKLRRAAGPEKNDDCWETSLGQEFYRLLIIDFLIALVMHLFTLMFFVATCKNTTKGKVHQFLLEFDISRNTLHLIYNQTLLWAGLFFCPLSPLIVLLKITIMFYIQKFSVLKVLRPDERPWRAAQTETVFFALTLVSLVLAVMGYGFILFRGNTSSCGPFQNHEPHYIDFLWDITQSNEQIILVIISWILKPGVVAGILGILLILVYCAKSMAEGRAEMIKVLRRQLELEVRDRAFLLQLTEKYKRGEHKVASPAQVRAASPPPSTSVGPHELTQRASFVFSDNKVHPADSAPRPRHFSDYSDSHSLDRYSS</sequence>
<comment type="subcellular location">
    <subcellularLocation>
        <location evidence="1">Membrane</location>
        <topology evidence="1">Multi-pass membrane protein</topology>
    </subcellularLocation>
</comment>
<evidence type="ECO:0000256" key="1">
    <source>
        <dbReference type="ARBA" id="ARBA00004141"/>
    </source>
</evidence>
<evidence type="ECO:0000256" key="7">
    <source>
        <dbReference type="SAM" id="Phobius"/>
    </source>
</evidence>
<feature type="compositionally biased region" description="Basic and acidic residues" evidence="6">
    <location>
        <begin position="901"/>
        <end position="916"/>
    </location>
</feature>
<dbReference type="GO" id="GO:0008381">
    <property type="term" value="F:mechanosensitive monoatomic ion channel activity"/>
    <property type="evidence" value="ECO:0007669"/>
    <property type="project" value="TreeGrafter"/>
</dbReference>